<sequence length="416" mass="43918">MGHHYAYDVSESGTVNPMREISGAWRRTAAGAGLVGSDGSIHPTIFAEMSALAARTGAINLGQGFPDEDGPTEVLEAARAAIANGVNQYPPGRGIPDLLVAVAEHQHRFYGVTLDPERDVLVTAGATEALAAALLALIGGPDDEVVVFEPHYDSYAAVVALAGARLVTVPLRWPDFQPDLDDLRRAVTDRTRVILVNDPHNPTGAVFGAPVREEVVRLAERHDAIIVTDEVYEHLVFDALHVPIATLPGAWERTLSISSGGKTFSATGWKIGWVTGPADLVDAVLAVKQFLTYVNGSAFQPAIATGLRLPDAFFLGIGETLAAKRDLLGRGLRAAGFAVSTPSGSYFTVADAAPLGATDAAAFCRELPHRAGVVAIPMTAFVTPERRGEYATLVRFAACKRVEVLEEAASRLAAAG</sequence>
<organism evidence="6 7">
    <name type="scientific">Microbacterium deminutum</name>
    <dbReference type="NCBI Taxonomy" id="344164"/>
    <lineage>
        <taxon>Bacteria</taxon>
        <taxon>Bacillati</taxon>
        <taxon>Actinomycetota</taxon>
        <taxon>Actinomycetes</taxon>
        <taxon>Micrococcales</taxon>
        <taxon>Microbacteriaceae</taxon>
        <taxon>Microbacterium</taxon>
    </lineage>
</organism>
<gene>
    <name evidence="6" type="ORF">GCM10009776_22030</name>
</gene>
<protein>
    <submittedName>
        <fullName evidence="6">Pyridoxal phosphate-dependent aminotransferase</fullName>
    </submittedName>
</protein>
<keyword evidence="7" id="KW-1185">Reference proteome</keyword>
<feature type="domain" description="Aminotransferase class I/classII large" evidence="5">
    <location>
        <begin position="58"/>
        <end position="411"/>
    </location>
</feature>
<evidence type="ECO:0000256" key="4">
    <source>
        <dbReference type="ARBA" id="ARBA00022898"/>
    </source>
</evidence>
<reference evidence="7" key="1">
    <citation type="journal article" date="2019" name="Int. J. Syst. Evol. Microbiol.">
        <title>The Global Catalogue of Microorganisms (GCM) 10K type strain sequencing project: providing services to taxonomists for standard genome sequencing and annotation.</title>
        <authorList>
            <consortium name="The Broad Institute Genomics Platform"/>
            <consortium name="The Broad Institute Genome Sequencing Center for Infectious Disease"/>
            <person name="Wu L."/>
            <person name="Ma J."/>
        </authorList>
    </citation>
    <scope>NUCLEOTIDE SEQUENCE [LARGE SCALE GENOMIC DNA]</scope>
    <source>
        <strain evidence="7">JCM 14901</strain>
    </source>
</reference>
<comment type="caution">
    <text evidence="6">The sequence shown here is derived from an EMBL/GenBank/DDBJ whole genome shotgun (WGS) entry which is preliminary data.</text>
</comment>
<evidence type="ECO:0000313" key="7">
    <source>
        <dbReference type="Proteomes" id="UP001499933"/>
    </source>
</evidence>
<evidence type="ECO:0000256" key="2">
    <source>
        <dbReference type="ARBA" id="ARBA00022576"/>
    </source>
</evidence>
<dbReference type="Pfam" id="PF00155">
    <property type="entry name" value="Aminotran_1_2"/>
    <property type="match status" value="1"/>
</dbReference>
<dbReference type="PANTHER" id="PTHR43807:SF20">
    <property type="entry name" value="FI04487P"/>
    <property type="match status" value="1"/>
</dbReference>
<dbReference type="InterPro" id="IPR004839">
    <property type="entry name" value="Aminotransferase_I/II_large"/>
</dbReference>
<evidence type="ECO:0000256" key="3">
    <source>
        <dbReference type="ARBA" id="ARBA00022679"/>
    </source>
</evidence>
<dbReference type="InterPro" id="IPR015424">
    <property type="entry name" value="PyrdxlP-dep_Trfase"/>
</dbReference>
<accession>A0ABP5C7C0</accession>
<keyword evidence="2 6" id="KW-0032">Aminotransferase</keyword>
<dbReference type="EMBL" id="BAAAOG010000003">
    <property type="protein sequence ID" value="GAA1959156.1"/>
    <property type="molecule type" value="Genomic_DNA"/>
</dbReference>
<dbReference type="InterPro" id="IPR051326">
    <property type="entry name" value="Kynurenine-oxoglutarate_AT"/>
</dbReference>
<proteinExistence type="predicted"/>
<keyword evidence="3" id="KW-0808">Transferase</keyword>
<dbReference type="Proteomes" id="UP001499933">
    <property type="component" value="Unassembled WGS sequence"/>
</dbReference>
<dbReference type="InterPro" id="IPR015421">
    <property type="entry name" value="PyrdxlP-dep_Trfase_major"/>
</dbReference>
<evidence type="ECO:0000259" key="5">
    <source>
        <dbReference type="Pfam" id="PF00155"/>
    </source>
</evidence>
<dbReference type="SUPFAM" id="SSF53383">
    <property type="entry name" value="PLP-dependent transferases"/>
    <property type="match status" value="1"/>
</dbReference>
<keyword evidence="4" id="KW-0663">Pyridoxal phosphate</keyword>
<dbReference type="PANTHER" id="PTHR43807">
    <property type="entry name" value="FI04487P"/>
    <property type="match status" value="1"/>
</dbReference>
<dbReference type="Gene3D" id="3.40.640.10">
    <property type="entry name" value="Type I PLP-dependent aspartate aminotransferase-like (Major domain)"/>
    <property type="match status" value="1"/>
</dbReference>
<evidence type="ECO:0000313" key="6">
    <source>
        <dbReference type="EMBL" id="GAA1959156.1"/>
    </source>
</evidence>
<dbReference type="GO" id="GO:0008483">
    <property type="term" value="F:transaminase activity"/>
    <property type="evidence" value="ECO:0007669"/>
    <property type="project" value="UniProtKB-KW"/>
</dbReference>
<dbReference type="CDD" id="cd00609">
    <property type="entry name" value="AAT_like"/>
    <property type="match status" value="1"/>
</dbReference>
<dbReference type="InterPro" id="IPR015422">
    <property type="entry name" value="PyrdxlP-dep_Trfase_small"/>
</dbReference>
<comment type="cofactor">
    <cofactor evidence="1">
        <name>pyridoxal 5'-phosphate</name>
        <dbReference type="ChEBI" id="CHEBI:597326"/>
    </cofactor>
</comment>
<dbReference type="Gene3D" id="3.90.1150.10">
    <property type="entry name" value="Aspartate Aminotransferase, domain 1"/>
    <property type="match status" value="1"/>
</dbReference>
<name>A0ABP5C7C0_9MICO</name>
<evidence type="ECO:0000256" key="1">
    <source>
        <dbReference type="ARBA" id="ARBA00001933"/>
    </source>
</evidence>